<comment type="caution">
    <text evidence="1">The sequence shown here is derived from an EMBL/GenBank/DDBJ whole genome shotgun (WGS) entry which is preliminary data.</text>
</comment>
<sequence>MCLLDMGWVKCGRTGVFERTEYLIFSRRMMVLTRVKGRRLPRDGARVLKAQPQQQLTDFEAPEFWLLENLESRMGKRNAATVGEGAVIGFPADRTDPR</sequence>
<organism evidence="1 2">
    <name type="scientific">Roseinatronobacter monicus</name>
    <dbReference type="NCBI Taxonomy" id="393481"/>
    <lineage>
        <taxon>Bacteria</taxon>
        <taxon>Pseudomonadati</taxon>
        <taxon>Pseudomonadota</taxon>
        <taxon>Alphaproteobacteria</taxon>
        <taxon>Rhodobacterales</taxon>
        <taxon>Paracoccaceae</taxon>
        <taxon>Roseinatronobacter</taxon>
    </lineage>
</organism>
<reference evidence="1 2" key="1">
    <citation type="submission" date="2019-06" db="EMBL/GenBank/DDBJ databases">
        <title>Genomic Encyclopedia of Archaeal and Bacterial Type Strains, Phase II (KMG-II): from individual species to whole genera.</title>
        <authorList>
            <person name="Goeker M."/>
        </authorList>
    </citation>
    <scope>NUCLEOTIDE SEQUENCE [LARGE SCALE GENOMIC DNA]</scope>
    <source>
        <strain evidence="1 2">DSM 18423</strain>
    </source>
</reference>
<protein>
    <submittedName>
        <fullName evidence="1">Uncharacterized protein</fullName>
    </submittedName>
</protein>
<evidence type="ECO:0000313" key="2">
    <source>
        <dbReference type="Proteomes" id="UP000320582"/>
    </source>
</evidence>
<dbReference type="Proteomes" id="UP000320582">
    <property type="component" value="Unassembled WGS sequence"/>
</dbReference>
<dbReference type="AlphaFoldDB" id="A0A543K904"/>
<name>A0A543K904_9RHOB</name>
<evidence type="ECO:0000313" key="1">
    <source>
        <dbReference type="EMBL" id="TQM91533.1"/>
    </source>
</evidence>
<gene>
    <name evidence="1" type="ORF">BD293_0089</name>
</gene>
<proteinExistence type="predicted"/>
<accession>A0A543K904</accession>
<keyword evidence="2" id="KW-1185">Reference proteome</keyword>
<dbReference type="EMBL" id="VFPT01000001">
    <property type="protein sequence ID" value="TQM91533.1"/>
    <property type="molecule type" value="Genomic_DNA"/>
</dbReference>